<sequence length="169" mass="18983">MKRILSLCLTLSLYFSLNAQSNAELGVGAMGIVVSDIEASEKFYKEILGLSPIGGFSLDEAWSKEAGAANNRPFSVKQFKLQDRPSGTIVKLAYFEKTKRQARPKGIDKRSGVNYITLYYTKEHFDKTIERIEKAGIELVGWVKRERYQLVFVQDPDGIYVELVAPPGN</sequence>
<dbReference type="OrthoDB" id="9792626at2"/>
<gene>
    <name evidence="3" type="ORF">BST99_04960</name>
</gene>
<evidence type="ECO:0000313" key="3">
    <source>
        <dbReference type="EMBL" id="PQJ15165.1"/>
    </source>
</evidence>
<comment type="caution">
    <text evidence="3">The sequence shown here is derived from an EMBL/GenBank/DDBJ whole genome shotgun (WGS) entry which is preliminary data.</text>
</comment>
<accession>A0A2S7T6N4</accession>
<keyword evidence="4" id="KW-1185">Reference proteome</keyword>
<dbReference type="Proteomes" id="UP000239366">
    <property type="component" value="Unassembled WGS sequence"/>
</dbReference>
<dbReference type="SUPFAM" id="SSF54593">
    <property type="entry name" value="Glyoxalase/Bleomycin resistance protein/Dihydroxybiphenyl dioxygenase"/>
    <property type="match status" value="1"/>
</dbReference>
<dbReference type="Pfam" id="PF00903">
    <property type="entry name" value="Glyoxalase"/>
    <property type="match status" value="1"/>
</dbReference>
<feature type="chain" id="PRO_5015608965" description="VOC domain-containing protein" evidence="1">
    <location>
        <begin position="20"/>
        <end position="169"/>
    </location>
</feature>
<evidence type="ECO:0000259" key="2">
    <source>
        <dbReference type="PROSITE" id="PS51819"/>
    </source>
</evidence>
<dbReference type="Gene3D" id="3.10.180.10">
    <property type="entry name" value="2,3-Dihydroxybiphenyl 1,2-Dioxygenase, domain 1"/>
    <property type="match status" value="1"/>
</dbReference>
<dbReference type="PROSITE" id="PS51819">
    <property type="entry name" value="VOC"/>
    <property type="match status" value="1"/>
</dbReference>
<dbReference type="InterPro" id="IPR029068">
    <property type="entry name" value="Glyas_Bleomycin-R_OHBP_Dase"/>
</dbReference>
<protein>
    <recommendedName>
        <fullName evidence="2">VOC domain-containing protein</fullName>
    </recommendedName>
</protein>
<organism evidence="3 4">
    <name type="scientific">Aureicoccus marinus</name>
    <dbReference type="NCBI Taxonomy" id="754435"/>
    <lineage>
        <taxon>Bacteria</taxon>
        <taxon>Pseudomonadati</taxon>
        <taxon>Bacteroidota</taxon>
        <taxon>Flavobacteriia</taxon>
        <taxon>Flavobacteriales</taxon>
        <taxon>Flavobacteriaceae</taxon>
        <taxon>Aureicoccus</taxon>
    </lineage>
</organism>
<reference evidence="4" key="1">
    <citation type="submission" date="2016-11" db="EMBL/GenBank/DDBJ databases">
        <title>Trade-off between light-utilization and light-protection in marine flavobacteria.</title>
        <authorList>
            <person name="Kumagai Y."/>
            <person name="Yoshizawa S."/>
            <person name="Kogure K."/>
        </authorList>
    </citation>
    <scope>NUCLEOTIDE SEQUENCE [LARGE SCALE GENOMIC DNA]</scope>
    <source>
        <strain evidence="4">SG-18</strain>
    </source>
</reference>
<evidence type="ECO:0000256" key="1">
    <source>
        <dbReference type="SAM" id="SignalP"/>
    </source>
</evidence>
<proteinExistence type="predicted"/>
<dbReference type="RefSeq" id="WP_105000817.1">
    <property type="nucleotide sequence ID" value="NZ_MQVX01000001.1"/>
</dbReference>
<evidence type="ECO:0000313" key="4">
    <source>
        <dbReference type="Proteomes" id="UP000239366"/>
    </source>
</evidence>
<dbReference type="InterPro" id="IPR004360">
    <property type="entry name" value="Glyas_Fos-R_dOase_dom"/>
</dbReference>
<feature type="signal peptide" evidence="1">
    <location>
        <begin position="1"/>
        <end position="19"/>
    </location>
</feature>
<feature type="domain" description="VOC" evidence="2">
    <location>
        <begin position="26"/>
        <end position="166"/>
    </location>
</feature>
<dbReference type="EMBL" id="MQVX01000001">
    <property type="protein sequence ID" value="PQJ15165.1"/>
    <property type="molecule type" value="Genomic_DNA"/>
</dbReference>
<dbReference type="AlphaFoldDB" id="A0A2S7T6N4"/>
<name>A0A2S7T6N4_9FLAO</name>
<dbReference type="InterPro" id="IPR037523">
    <property type="entry name" value="VOC_core"/>
</dbReference>
<keyword evidence="1" id="KW-0732">Signal</keyword>